<feature type="domain" description="DNA polymerase III delta subunit-like C-terminal" evidence="10">
    <location>
        <begin position="222"/>
        <end position="341"/>
    </location>
</feature>
<gene>
    <name evidence="11" type="ordered locus">Clos_1224</name>
</gene>
<dbReference type="Gene3D" id="1.10.8.60">
    <property type="match status" value="1"/>
</dbReference>
<evidence type="ECO:0000313" key="12">
    <source>
        <dbReference type="Proteomes" id="UP000000269"/>
    </source>
</evidence>
<evidence type="ECO:0000256" key="3">
    <source>
        <dbReference type="ARBA" id="ARBA00022679"/>
    </source>
</evidence>
<dbReference type="GO" id="GO:0003677">
    <property type="term" value="F:DNA binding"/>
    <property type="evidence" value="ECO:0007669"/>
    <property type="project" value="InterPro"/>
</dbReference>
<dbReference type="GO" id="GO:0009360">
    <property type="term" value="C:DNA polymerase III complex"/>
    <property type="evidence" value="ECO:0007669"/>
    <property type="project" value="InterPro"/>
</dbReference>
<dbReference type="KEGG" id="aoe:Clos_1224"/>
<organism evidence="11 12">
    <name type="scientific">Alkaliphilus oremlandii (strain OhILAs)</name>
    <name type="common">Clostridium oremlandii (strain OhILAs)</name>
    <dbReference type="NCBI Taxonomy" id="350688"/>
    <lineage>
        <taxon>Bacteria</taxon>
        <taxon>Bacillati</taxon>
        <taxon>Bacillota</taxon>
        <taxon>Clostridia</taxon>
        <taxon>Peptostreptococcales</taxon>
        <taxon>Natronincolaceae</taxon>
        <taxon>Alkaliphilus</taxon>
    </lineage>
</organism>
<evidence type="ECO:0000259" key="9">
    <source>
        <dbReference type="Pfam" id="PF06144"/>
    </source>
</evidence>
<dbReference type="eggNOG" id="COG1466">
    <property type="taxonomic scope" value="Bacteria"/>
</dbReference>
<dbReference type="Pfam" id="PF21694">
    <property type="entry name" value="DNA_pol3_delta_C"/>
    <property type="match status" value="1"/>
</dbReference>
<evidence type="ECO:0000256" key="7">
    <source>
        <dbReference type="ARBA" id="ARBA00034754"/>
    </source>
</evidence>
<keyword evidence="5" id="KW-0235">DNA replication</keyword>
<dbReference type="Pfam" id="PF06144">
    <property type="entry name" value="DNA_pol3_delta"/>
    <property type="match status" value="1"/>
</dbReference>
<dbReference type="STRING" id="350688.Clos_1224"/>
<dbReference type="Proteomes" id="UP000000269">
    <property type="component" value="Chromosome"/>
</dbReference>
<dbReference type="HOGENOM" id="CLU_044694_2_1_9"/>
<dbReference type="PANTHER" id="PTHR34388:SF1">
    <property type="entry name" value="DNA POLYMERASE III SUBUNIT DELTA"/>
    <property type="match status" value="1"/>
</dbReference>
<dbReference type="Gene3D" id="1.20.272.10">
    <property type="match status" value="1"/>
</dbReference>
<dbReference type="OrthoDB" id="9775929at2"/>
<evidence type="ECO:0000256" key="1">
    <source>
        <dbReference type="ARBA" id="ARBA00012417"/>
    </source>
</evidence>
<dbReference type="AlphaFoldDB" id="A8MFA1"/>
<dbReference type="GO" id="GO:0003887">
    <property type="term" value="F:DNA-directed DNA polymerase activity"/>
    <property type="evidence" value="ECO:0007669"/>
    <property type="project" value="UniProtKB-KW"/>
</dbReference>
<keyword evidence="4" id="KW-0548">Nucleotidyltransferase</keyword>
<dbReference type="EC" id="2.7.7.7" evidence="1"/>
<keyword evidence="6" id="KW-0239">DNA-directed DNA polymerase</keyword>
<dbReference type="NCBIfam" id="TIGR01128">
    <property type="entry name" value="holA"/>
    <property type="match status" value="1"/>
</dbReference>
<dbReference type="InterPro" id="IPR048466">
    <property type="entry name" value="DNA_pol3_delta-like_C"/>
</dbReference>
<name>A8MFA1_ALKOO</name>
<evidence type="ECO:0000256" key="5">
    <source>
        <dbReference type="ARBA" id="ARBA00022705"/>
    </source>
</evidence>
<sequence length="344" mass="39519">MNYKEFVDSIKKKEIKNVYLFAGEEVFLIDDALERLKSTVLNAGFQELNFTILDGKEVSIHQITDACETLPFMAERKLVYLKNMDVFQSKSKSISEEQEQYIIDYIKKIPDTTTLVFWGNTTVDSRKKIVKEINKYGHFVECSKLTEDELGKWIKKMFKAYGKIIEAKEISFIKGNLDYLGKTSTQTLLDVENELKKIISFMGQASEVTTEHIEKILTSNFQNNIFKLLDSIEGRNSSDSIKRLNYILEDGEPILKILATLGNQIKNILFSKVLLEEGYTSKMIATKLNIHPFVASKCAAQSRRFTVERLKELLNKCLETDKMIKVGKMNDKIAIELLVLEMSK</sequence>
<dbReference type="Gene3D" id="3.40.50.300">
    <property type="entry name" value="P-loop containing nucleotide triphosphate hydrolases"/>
    <property type="match status" value="1"/>
</dbReference>
<reference evidence="12" key="1">
    <citation type="submission" date="2007-10" db="EMBL/GenBank/DDBJ databases">
        <title>Complete genome of Alkaliphilus oremlandii OhILAs.</title>
        <authorList>
            <person name="Copeland A."/>
            <person name="Lucas S."/>
            <person name="Lapidus A."/>
            <person name="Barry K."/>
            <person name="Detter J.C."/>
            <person name="Glavina del Rio T."/>
            <person name="Hammon N."/>
            <person name="Israni S."/>
            <person name="Dalin E."/>
            <person name="Tice H."/>
            <person name="Pitluck S."/>
            <person name="Chain P."/>
            <person name="Malfatti S."/>
            <person name="Shin M."/>
            <person name="Vergez L."/>
            <person name="Schmutz J."/>
            <person name="Larimer F."/>
            <person name="Land M."/>
            <person name="Hauser L."/>
            <person name="Kyrpides N."/>
            <person name="Mikhailova N."/>
            <person name="Stolz J.F."/>
            <person name="Dawson A."/>
            <person name="Fisher E."/>
            <person name="Crable B."/>
            <person name="Perera E."/>
            <person name="Lisak J."/>
            <person name="Ranganathan M."/>
            <person name="Basu P."/>
            <person name="Richardson P."/>
        </authorList>
    </citation>
    <scope>NUCLEOTIDE SEQUENCE [LARGE SCALE GENOMIC DNA]</scope>
    <source>
        <strain evidence="12">OhILAs</strain>
    </source>
</reference>
<accession>A8MFA1</accession>
<dbReference type="SUPFAM" id="SSF48019">
    <property type="entry name" value="post-AAA+ oligomerization domain-like"/>
    <property type="match status" value="1"/>
</dbReference>
<dbReference type="InterPro" id="IPR005790">
    <property type="entry name" value="DNA_polIII_delta"/>
</dbReference>
<dbReference type="InterPro" id="IPR008921">
    <property type="entry name" value="DNA_pol3_clamp-load_cplx_C"/>
</dbReference>
<comment type="catalytic activity">
    <reaction evidence="8">
        <text>DNA(n) + a 2'-deoxyribonucleoside 5'-triphosphate = DNA(n+1) + diphosphate</text>
        <dbReference type="Rhea" id="RHEA:22508"/>
        <dbReference type="Rhea" id="RHEA-COMP:17339"/>
        <dbReference type="Rhea" id="RHEA-COMP:17340"/>
        <dbReference type="ChEBI" id="CHEBI:33019"/>
        <dbReference type="ChEBI" id="CHEBI:61560"/>
        <dbReference type="ChEBI" id="CHEBI:173112"/>
        <dbReference type="EC" id="2.7.7.7"/>
    </reaction>
</comment>
<feature type="domain" description="DNA polymerase III delta N-terminal" evidence="9">
    <location>
        <begin position="19"/>
        <end position="142"/>
    </location>
</feature>
<comment type="similarity">
    <text evidence="7">Belongs to the DNA polymerase HolA subunit family.</text>
</comment>
<evidence type="ECO:0000259" key="10">
    <source>
        <dbReference type="Pfam" id="PF21694"/>
    </source>
</evidence>
<keyword evidence="3" id="KW-0808">Transferase</keyword>
<dbReference type="RefSeq" id="WP_012159082.1">
    <property type="nucleotide sequence ID" value="NC_009922.1"/>
</dbReference>
<dbReference type="GO" id="GO:0006261">
    <property type="term" value="P:DNA-templated DNA replication"/>
    <property type="evidence" value="ECO:0007669"/>
    <property type="project" value="TreeGrafter"/>
</dbReference>
<dbReference type="EMBL" id="CP000853">
    <property type="protein sequence ID" value="ABW18770.1"/>
    <property type="molecule type" value="Genomic_DNA"/>
</dbReference>
<proteinExistence type="inferred from homology"/>
<protein>
    <recommendedName>
        <fullName evidence="2">DNA polymerase III subunit delta</fullName>
        <ecNumber evidence="1">2.7.7.7</ecNumber>
    </recommendedName>
</protein>
<dbReference type="InterPro" id="IPR010372">
    <property type="entry name" value="DNA_pol3_delta_N"/>
</dbReference>
<dbReference type="InterPro" id="IPR027417">
    <property type="entry name" value="P-loop_NTPase"/>
</dbReference>
<dbReference type="PANTHER" id="PTHR34388">
    <property type="entry name" value="DNA POLYMERASE III SUBUNIT DELTA"/>
    <property type="match status" value="1"/>
</dbReference>
<evidence type="ECO:0000256" key="4">
    <source>
        <dbReference type="ARBA" id="ARBA00022695"/>
    </source>
</evidence>
<keyword evidence="12" id="KW-1185">Reference proteome</keyword>
<evidence type="ECO:0000256" key="2">
    <source>
        <dbReference type="ARBA" id="ARBA00017703"/>
    </source>
</evidence>
<dbReference type="SUPFAM" id="SSF52540">
    <property type="entry name" value="P-loop containing nucleoside triphosphate hydrolases"/>
    <property type="match status" value="1"/>
</dbReference>
<evidence type="ECO:0000256" key="8">
    <source>
        <dbReference type="ARBA" id="ARBA00049244"/>
    </source>
</evidence>
<evidence type="ECO:0000313" key="11">
    <source>
        <dbReference type="EMBL" id="ABW18770.1"/>
    </source>
</evidence>
<evidence type="ECO:0000256" key="6">
    <source>
        <dbReference type="ARBA" id="ARBA00022932"/>
    </source>
</evidence>